<keyword evidence="7" id="KW-1185">Reference proteome</keyword>
<dbReference type="Pfam" id="PF00149">
    <property type="entry name" value="Metallophos"/>
    <property type="match status" value="1"/>
</dbReference>
<dbReference type="EMBL" id="SORZ01000001">
    <property type="protein sequence ID" value="TPW35666.1"/>
    <property type="molecule type" value="Genomic_DNA"/>
</dbReference>
<evidence type="ECO:0000256" key="3">
    <source>
        <dbReference type="ARBA" id="ARBA00023004"/>
    </source>
</evidence>
<dbReference type="AlphaFoldDB" id="A0A506UQQ7"/>
<name>A0A506UQQ7_9PROT</name>
<proteinExistence type="inferred from homology"/>
<dbReference type="PANTHER" id="PTHR42988:SF2">
    <property type="entry name" value="CYCLIC NUCLEOTIDE PHOSPHODIESTERASE CBUA0032-RELATED"/>
    <property type="match status" value="1"/>
</dbReference>
<dbReference type="Gene3D" id="3.60.21.10">
    <property type="match status" value="1"/>
</dbReference>
<evidence type="ECO:0000259" key="5">
    <source>
        <dbReference type="Pfam" id="PF00149"/>
    </source>
</evidence>
<keyword evidence="1" id="KW-0479">Metal-binding</keyword>
<feature type="domain" description="Calcineurin-like phosphoesterase" evidence="5">
    <location>
        <begin position="19"/>
        <end position="232"/>
    </location>
</feature>
<dbReference type="GO" id="GO:0046872">
    <property type="term" value="F:metal ion binding"/>
    <property type="evidence" value="ECO:0007669"/>
    <property type="project" value="UniProtKB-KW"/>
</dbReference>
<dbReference type="SUPFAM" id="SSF56300">
    <property type="entry name" value="Metallo-dependent phosphatases"/>
    <property type="match status" value="1"/>
</dbReference>
<sequence length="326" mass="36350">MLSDTSAENASVGPGASVTFAHISDLHLPPPALPWRRFLNKRLLSRHYWQQHRRHQHLPAIRDRMLADITHDRQLNALLITGDLTNFGTPEEFSQAAIWLKTLPLPALLVPGNHDAMVAAPYAQTGKLWEPWSAEHYPYIRHFGNVAVIGLNSAVPTPPFMAYGHIGAKQLTRLGAILATLKAQNICRILMLHHPPQRGLDSRLKSLRDTEALGKVLQQHGTELVLHGHTHQATLSEIGNANIPLLGVGATSMKHDHPERMASWNRICITRPARFQDQTSSDSQGWQFEVTRRSAEGAVLQNICWNSEDFRASLRTTPAQWQGGKA</sequence>
<gene>
    <name evidence="6" type="ORF">E3202_01490</name>
</gene>
<organism evidence="6 7">
    <name type="scientific">Oecophyllibacter saccharovorans</name>
    <dbReference type="NCBI Taxonomy" id="2558360"/>
    <lineage>
        <taxon>Bacteria</taxon>
        <taxon>Pseudomonadati</taxon>
        <taxon>Pseudomonadota</taxon>
        <taxon>Alphaproteobacteria</taxon>
        <taxon>Acetobacterales</taxon>
        <taxon>Acetobacteraceae</taxon>
        <taxon>Oecophyllibacter</taxon>
    </lineage>
</organism>
<comment type="caution">
    <text evidence="6">The sequence shown here is derived from an EMBL/GenBank/DDBJ whole genome shotgun (WGS) entry which is preliminary data.</text>
</comment>
<comment type="similarity">
    <text evidence="4">Belongs to the cyclic nucleotide phosphodiesterase class-III family.</text>
</comment>
<dbReference type="GO" id="GO:0016787">
    <property type="term" value="F:hydrolase activity"/>
    <property type="evidence" value="ECO:0007669"/>
    <property type="project" value="UniProtKB-KW"/>
</dbReference>
<dbReference type="InterPro" id="IPR029052">
    <property type="entry name" value="Metallo-depent_PP-like"/>
</dbReference>
<dbReference type="RefSeq" id="WP_165600142.1">
    <property type="nucleotide sequence ID" value="NZ_SORZ01000001.1"/>
</dbReference>
<dbReference type="Proteomes" id="UP000315037">
    <property type="component" value="Unassembled WGS sequence"/>
</dbReference>
<reference evidence="6 7" key="1">
    <citation type="submission" date="2019-03" db="EMBL/GenBank/DDBJ databases">
        <title>The complete genome sequence of Neokomagataea sp. Jb2 NBRC113641.</title>
        <authorList>
            <person name="Chua K.-O."/>
            <person name="Chan K.-G."/>
            <person name="See-Too W.-S."/>
        </authorList>
    </citation>
    <scope>NUCLEOTIDE SEQUENCE [LARGE SCALE GENOMIC DNA]</scope>
    <source>
        <strain evidence="6 7">Jb2</strain>
    </source>
</reference>
<accession>A0A506UQQ7</accession>
<protein>
    <submittedName>
        <fullName evidence="6">Metallophosphoesterase</fullName>
    </submittedName>
</protein>
<evidence type="ECO:0000256" key="1">
    <source>
        <dbReference type="ARBA" id="ARBA00022723"/>
    </source>
</evidence>
<dbReference type="InterPro" id="IPR050884">
    <property type="entry name" value="CNP_phosphodiesterase-III"/>
</dbReference>
<evidence type="ECO:0000256" key="2">
    <source>
        <dbReference type="ARBA" id="ARBA00022801"/>
    </source>
</evidence>
<evidence type="ECO:0000313" key="6">
    <source>
        <dbReference type="EMBL" id="TPW35666.1"/>
    </source>
</evidence>
<dbReference type="InterPro" id="IPR004843">
    <property type="entry name" value="Calcineurin-like_PHP"/>
</dbReference>
<keyword evidence="3" id="KW-0408">Iron</keyword>
<keyword evidence="2" id="KW-0378">Hydrolase</keyword>
<dbReference type="PANTHER" id="PTHR42988">
    <property type="entry name" value="PHOSPHOHYDROLASE"/>
    <property type="match status" value="1"/>
</dbReference>
<evidence type="ECO:0000313" key="7">
    <source>
        <dbReference type="Proteomes" id="UP000315037"/>
    </source>
</evidence>
<evidence type="ECO:0000256" key="4">
    <source>
        <dbReference type="ARBA" id="ARBA00025742"/>
    </source>
</evidence>